<dbReference type="Gene3D" id="3.40.630.30">
    <property type="match status" value="1"/>
</dbReference>
<dbReference type="EMBL" id="QXHD01000004">
    <property type="protein sequence ID" value="NEZ58022.1"/>
    <property type="molecule type" value="Genomic_DNA"/>
</dbReference>
<dbReference type="PANTHER" id="PTHR43792:SF8">
    <property type="entry name" value="[RIBOSOMAL PROTEIN US5]-ALANINE N-ACETYLTRANSFERASE"/>
    <property type="match status" value="1"/>
</dbReference>
<dbReference type="Pfam" id="PF13302">
    <property type="entry name" value="Acetyltransf_3"/>
    <property type="match status" value="1"/>
</dbReference>
<evidence type="ECO:0000313" key="6">
    <source>
        <dbReference type="Proteomes" id="UP000481033"/>
    </source>
</evidence>
<dbReference type="PROSITE" id="PS51186">
    <property type="entry name" value="GNAT"/>
    <property type="match status" value="1"/>
</dbReference>
<keyword evidence="1 5" id="KW-0808">Transferase</keyword>
<keyword evidence="2" id="KW-0012">Acyltransferase</keyword>
<dbReference type="InterPro" id="IPR051531">
    <property type="entry name" value="N-acetyltransferase"/>
</dbReference>
<evidence type="ECO:0000256" key="2">
    <source>
        <dbReference type="ARBA" id="ARBA00023315"/>
    </source>
</evidence>
<dbReference type="CDD" id="cd04301">
    <property type="entry name" value="NAT_SF"/>
    <property type="match status" value="1"/>
</dbReference>
<evidence type="ECO:0000256" key="3">
    <source>
        <dbReference type="ARBA" id="ARBA00038502"/>
    </source>
</evidence>
<gene>
    <name evidence="5" type="ORF">DXZ20_20715</name>
</gene>
<organism evidence="5 6">
    <name type="scientific">Adonisia turfae CCMR0081</name>
    <dbReference type="NCBI Taxonomy" id="2292702"/>
    <lineage>
        <taxon>Bacteria</taxon>
        <taxon>Bacillati</taxon>
        <taxon>Cyanobacteriota</taxon>
        <taxon>Adonisia</taxon>
        <taxon>Adonisia turfae</taxon>
    </lineage>
</organism>
<feature type="domain" description="N-acetyltransferase" evidence="4">
    <location>
        <begin position="9"/>
        <end position="172"/>
    </location>
</feature>
<sequence length="176" mass="19739">MQPINTARLTIREFIFADADAFISFMTDPESTKFLTFTDEQTTREGAKRLIEFTIASYGSEQPMLAFAVEEKNSKRFVGFCGLNPHDDEAVEVMYAVMPAARGQGYGTEIAIAISHHALNDLGYHRVVAPIAPENKYSQIVVRKAGFEDCGVVRQANFPELVRQFVLQKERINDAD</sequence>
<dbReference type="InterPro" id="IPR016181">
    <property type="entry name" value="Acyl_CoA_acyltransferase"/>
</dbReference>
<evidence type="ECO:0000313" key="5">
    <source>
        <dbReference type="EMBL" id="NEZ58022.1"/>
    </source>
</evidence>
<evidence type="ECO:0000256" key="1">
    <source>
        <dbReference type="ARBA" id="ARBA00022679"/>
    </source>
</evidence>
<dbReference type="GO" id="GO:0016747">
    <property type="term" value="F:acyltransferase activity, transferring groups other than amino-acyl groups"/>
    <property type="evidence" value="ECO:0007669"/>
    <property type="project" value="InterPro"/>
</dbReference>
<dbReference type="AlphaFoldDB" id="A0A6M0RQL0"/>
<accession>A0A6M0RQL0</accession>
<dbReference type="PANTHER" id="PTHR43792">
    <property type="entry name" value="GNAT FAMILY, PUTATIVE (AFU_ORTHOLOGUE AFUA_3G00765)-RELATED-RELATED"/>
    <property type="match status" value="1"/>
</dbReference>
<dbReference type="InterPro" id="IPR000182">
    <property type="entry name" value="GNAT_dom"/>
</dbReference>
<reference evidence="5 6" key="1">
    <citation type="journal article" date="2020" name="Microb. Ecol.">
        <title>Ecogenomics of the Marine Benthic Filamentous Cyanobacterium Adonisia.</title>
        <authorList>
            <person name="Walter J.M."/>
            <person name="Coutinho F.H."/>
            <person name="Leomil L."/>
            <person name="Hargreaves P.I."/>
            <person name="Campeao M.E."/>
            <person name="Vieira V.V."/>
            <person name="Silva B.S."/>
            <person name="Fistarol G.O."/>
            <person name="Salomon P.S."/>
            <person name="Sawabe T."/>
            <person name="Mino S."/>
            <person name="Hosokawa M."/>
            <person name="Miyashita H."/>
            <person name="Maruyama F."/>
            <person name="van Verk M.C."/>
            <person name="Dutilh B.E."/>
            <person name="Thompson C.C."/>
            <person name="Thompson F.L."/>
        </authorList>
    </citation>
    <scope>NUCLEOTIDE SEQUENCE [LARGE SCALE GENOMIC DNA]</scope>
    <source>
        <strain evidence="5 6">CCMR0081</strain>
    </source>
</reference>
<proteinExistence type="inferred from homology"/>
<protein>
    <submittedName>
        <fullName evidence="5">N-acetyltransferase</fullName>
    </submittedName>
</protein>
<evidence type="ECO:0000259" key="4">
    <source>
        <dbReference type="PROSITE" id="PS51186"/>
    </source>
</evidence>
<keyword evidence="6" id="KW-1185">Reference proteome</keyword>
<dbReference type="SUPFAM" id="SSF55729">
    <property type="entry name" value="Acyl-CoA N-acyltransferases (Nat)"/>
    <property type="match status" value="1"/>
</dbReference>
<dbReference type="RefSeq" id="WP_163700265.1">
    <property type="nucleotide sequence ID" value="NZ_QXHD01000004.1"/>
</dbReference>
<name>A0A6M0RQL0_9CYAN</name>
<comment type="caution">
    <text evidence="5">The sequence shown here is derived from an EMBL/GenBank/DDBJ whole genome shotgun (WGS) entry which is preliminary data.</text>
</comment>
<dbReference type="Proteomes" id="UP000481033">
    <property type="component" value="Unassembled WGS sequence"/>
</dbReference>
<comment type="similarity">
    <text evidence="3">Belongs to the acetyltransferase family. RimJ subfamily.</text>
</comment>